<dbReference type="NCBIfam" id="NF009789">
    <property type="entry name" value="PRK13281.1"/>
    <property type="match status" value="1"/>
</dbReference>
<dbReference type="PANTHER" id="PTHR30420:SF2">
    <property type="entry name" value="N-SUCCINYLARGININE DIHYDROLASE"/>
    <property type="match status" value="1"/>
</dbReference>
<name>A0A2S8F0Q9_9BACT</name>
<sequence length="434" mass="48076">MTTYEVNFDGLIGPTHHYGGLSQGNLASTEHRHSVSSPRSAALQGLAKMKRVADMGIPQAFLPPQFRPDLPFLEEHGFAGSPQEIVSTAYQERPDLLSIAYSASAMWTANAATVSPSSDCVDGRVHFTPANLQTMPHRALEARNTTKTLRSIFHDANRFEVHDPLPSVPETSDEGAANHTRFCRSYDSTGVELFVFGRDGDNDPSLPRFPARQTRAACDAIASTHGLNLDRCVFAHQHPNAIDAGVFHNDVISVGNQTLHLVHQFAFADQDRVLADLADCFGPGLQQVVVPDHELPLADAVQSYFFNSQLISTAPNQMLLLCPIECSENEPANQIIASLLMADNPIRDCQFVDLRESMQNGGGPACLRLRVVLTEDERAAIPESVFLTDRRYHELCDWVRKHYRDRLTVSDLKDESLFEEVSVAMQELHAMLDF</sequence>
<comment type="caution">
    <text evidence="4">The sequence shown here is derived from an EMBL/GenBank/DDBJ whole genome shotgun (WGS) entry which is preliminary data.</text>
</comment>
<evidence type="ECO:0000313" key="5">
    <source>
        <dbReference type="Proteomes" id="UP000240009"/>
    </source>
</evidence>
<dbReference type="GO" id="GO:0009015">
    <property type="term" value="F:N-succinylarginine dihydrolase activity"/>
    <property type="evidence" value="ECO:0007669"/>
    <property type="project" value="UniProtKB-UniRule"/>
</dbReference>
<evidence type="ECO:0000256" key="3">
    <source>
        <dbReference type="NCBIfam" id="TIGR03241"/>
    </source>
</evidence>
<dbReference type="InterPro" id="IPR037031">
    <property type="entry name" value="AstB_sf"/>
</dbReference>
<evidence type="ECO:0000256" key="2">
    <source>
        <dbReference type="ARBA" id="ARBA00022801"/>
    </source>
</evidence>
<dbReference type="Pfam" id="PF04996">
    <property type="entry name" value="AstB"/>
    <property type="match status" value="1"/>
</dbReference>
<dbReference type="RefSeq" id="WP_105358468.1">
    <property type="nucleotide sequence ID" value="NZ_PUIA01000074.1"/>
</dbReference>
<evidence type="ECO:0000313" key="4">
    <source>
        <dbReference type="EMBL" id="PQO25762.1"/>
    </source>
</evidence>
<dbReference type="OrthoDB" id="248552at2"/>
<reference evidence="4 5" key="1">
    <citation type="submission" date="2018-02" db="EMBL/GenBank/DDBJ databases">
        <title>Comparative genomes isolates from brazilian mangrove.</title>
        <authorList>
            <person name="Araujo J.E."/>
            <person name="Taketani R.G."/>
            <person name="Silva M.C.P."/>
            <person name="Loureco M.V."/>
            <person name="Andreote F.D."/>
        </authorList>
    </citation>
    <scope>NUCLEOTIDE SEQUENCE [LARGE SCALE GENOMIC DNA]</scope>
    <source>
        <strain evidence="4 5">HEX-2 MGV</strain>
    </source>
</reference>
<keyword evidence="2 4" id="KW-0378">Hydrolase</keyword>
<dbReference type="SUPFAM" id="SSF55909">
    <property type="entry name" value="Pentein"/>
    <property type="match status" value="1"/>
</dbReference>
<dbReference type="Proteomes" id="UP000240009">
    <property type="component" value="Unassembled WGS sequence"/>
</dbReference>
<gene>
    <name evidence="4" type="primary">astB</name>
    <name evidence="4" type="ORF">C5Y96_23420</name>
</gene>
<dbReference type="HAMAP" id="MF_01172">
    <property type="entry name" value="AstB"/>
    <property type="match status" value="1"/>
</dbReference>
<organism evidence="4 5">
    <name type="scientific">Blastopirellula marina</name>
    <dbReference type="NCBI Taxonomy" id="124"/>
    <lineage>
        <taxon>Bacteria</taxon>
        <taxon>Pseudomonadati</taxon>
        <taxon>Planctomycetota</taxon>
        <taxon>Planctomycetia</taxon>
        <taxon>Pirellulales</taxon>
        <taxon>Pirellulaceae</taxon>
        <taxon>Blastopirellula</taxon>
    </lineage>
</organism>
<dbReference type="InterPro" id="IPR007079">
    <property type="entry name" value="SuccinylArg_d-Hdrlase_AstB"/>
</dbReference>
<dbReference type="Gene3D" id="3.75.10.20">
    <property type="entry name" value="Succinylarginine dihydrolase"/>
    <property type="match status" value="1"/>
</dbReference>
<keyword evidence="1" id="KW-0056">Arginine metabolism</keyword>
<protein>
    <recommendedName>
        <fullName evidence="3">N-succinylarginine dihydrolase</fullName>
        <ecNumber evidence="3">3.5.3.23</ecNumber>
    </recommendedName>
</protein>
<dbReference type="AlphaFoldDB" id="A0A2S8F0Q9"/>
<dbReference type="NCBIfam" id="TIGR03241">
    <property type="entry name" value="arg_catab_astB"/>
    <property type="match status" value="1"/>
</dbReference>
<dbReference type="PANTHER" id="PTHR30420">
    <property type="entry name" value="N-SUCCINYLARGININE DIHYDROLASE"/>
    <property type="match status" value="1"/>
</dbReference>
<proteinExistence type="inferred from homology"/>
<evidence type="ECO:0000256" key="1">
    <source>
        <dbReference type="ARBA" id="ARBA00022503"/>
    </source>
</evidence>
<accession>A0A2S8F0Q9</accession>
<dbReference type="EC" id="3.5.3.23" evidence="3"/>
<dbReference type="GO" id="GO:0006527">
    <property type="term" value="P:L-arginine catabolic process"/>
    <property type="evidence" value="ECO:0007669"/>
    <property type="project" value="UniProtKB-UniRule"/>
</dbReference>
<dbReference type="EMBL" id="PUIA01000074">
    <property type="protein sequence ID" value="PQO25762.1"/>
    <property type="molecule type" value="Genomic_DNA"/>
</dbReference>